<evidence type="ECO:0000313" key="1">
    <source>
        <dbReference type="EMBL" id="GFR81236.1"/>
    </source>
</evidence>
<accession>A0AAV4G7M8</accession>
<comment type="caution">
    <text evidence="1">The sequence shown here is derived from an EMBL/GenBank/DDBJ whole genome shotgun (WGS) entry which is preliminary data.</text>
</comment>
<dbReference type="AlphaFoldDB" id="A0AAV4G7M8"/>
<sequence>MKRHRIRYIMSPPLPPLTPFFIFIFLTNERTGFLARINIIDFMRYRPTQEDEAHSRGKSKKAYGLTLPVSQSSAVKPTLPMSIITSYVIVVGAQGL</sequence>
<dbReference type="EMBL" id="BMAT01004809">
    <property type="protein sequence ID" value="GFR81236.1"/>
    <property type="molecule type" value="Genomic_DNA"/>
</dbReference>
<protein>
    <submittedName>
        <fullName evidence="1">Uncharacterized protein</fullName>
    </submittedName>
</protein>
<proteinExistence type="predicted"/>
<keyword evidence="2" id="KW-1185">Reference proteome</keyword>
<dbReference type="Proteomes" id="UP000762676">
    <property type="component" value="Unassembled WGS sequence"/>
</dbReference>
<gene>
    <name evidence="1" type="ORF">ElyMa_002335900</name>
</gene>
<reference evidence="1 2" key="1">
    <citation type="journal article" date="2021" name="Elife">
        <title>Chloroplast acquisition without the gene transfer in kleptoplastic sea slugs, Plakobranchus ocellatus.</title>
        <authorList>
            <person name="Maeda T."/>
            <person name="Takahashi S."/>
            <person name="Yoshida T."/>
            <person name="Shimamura S."/>
            <person name="Takaki Y."/>
            <person name="Nagai Y."/>
            <person name="Toyoda A."/>
            <person name="Suzuki Y."/>
            <person name="Arimoto A."/>
            <person name="Ishii H."/>
            <person name="Satoh N."/>
            <person name="Nishiyama T."/>
            <person name="Hasebe M."/>
            <person name="Maruyama T."/>
            <person name="Minagawa J."/>
            <person name="Obokata J."/>
            <person name="Shigenobu S."/>
        </authorList>
    </citation>
    <scope>NUCLEOTIDE SEQUENCE [LARGE SCALE GENOMIC DNA]</scope>
</reference>
<organism evidence="1 2">
    <name type="scientific">Elysia marginata</name>
    <dbReference type="NCBI Taxonomy" id="1093978"/>
    <lineage>
        <taxon>Eukaryota</taxon>
        <taxon>Metazoa</taxon>
        <taxon>Spiralia</taxon>
        <taxon>Lophotrochozoa</taxon>
        <taxon>Mollusca</taxon>
        <taxon>Gastropoda</taxon>
        <taxon>Heterobranchia</taxon>
        <taxon>Euthyneura</taxon>
        <taxon>Panpulmonata</taxon>
        <taxon>Sacoglossa</taxon>
        <taxon>Placobranchoidea</taxon>
        <taxon>Plakobranchidae</taxon>
        <taxon>Elysia</taxon>
    </lineage>
</organism>
<name>A0AAV4G7M8_9GAST</name>
<evidence type="ECO:0000313" key="2">
    <source>
        <dbReference type="Proteomes" id="UP000762676"/>
    </source>
</evidence>